<dbReference type="SUPFAM" id="SSF54160">
    <property type="entry name" value="Chromo domain-like"/>
    <property type="match status" value="1"/>
</dbReference>
<evidence type="ECO:0000313" key="3">
    <source>
        <dbReference type="Proteomes" id="UP001234178"/>
    </source>
</evidence>
<reference evidence="2 3" key="1">
    <citation type="journal article" date="2023" name="Nucleic Acids Res.">
        <title>The hologenome of Daphnia magna reveals possible DNA methylation and microbiome-mediated evolution of the host genome.</title>
        <authorList>
            <person name="Chaturvedi A."/>
            <person name="Li X."/>
            <person name="Dhandapani V."/>
            <person name="Marshall H."/>
            <person name="Kissane S."/>
            <person name="Cuenca-Cambronero M."/>
            <person name="Asole G."/>
            <person name="Calvet F."/>
            <person name="Ruiz-Romero M."/>
            <person name="Marangio P."/>
            <person name="Guigo R."/>
            <person name="Rago D."/>
            <person name="Mirbahai L."/>
            <person name="Eastwood N."/>
            <person name="Colbourne J.K."/>
            <person name="Zhou J."/>
            <person name="Mallon E."/>
            <person name="Orsini L."/>
        </authorList>
    </citation>
    <scope>NUCLEOTIDE SEQUENCE [LARGE SCALE GENOMIC DNA]</scope>
    <source>
        <strain evidence="2">LRV0_1</strain>
    </source>
</reference>
<accession>A0ABQ9ZQL8</accession>
<dbReference type="InterPro" id="IPR000953">
    <property type="entry name" value="Chromo/chromo_shadow_dom"/>
</dbReference>
<dbReference type="Proteomes" id="UP001234178">
    <property type="component" value="Unassembled WGS sequence"/>
</dbReference>
<dbReference type="InterPro" id="IPR016197">
    <property type="entry name" value="Chromo-like_dom_sf"/>
</dbReference>
<dbReference type="PROSITE" id="PS50013">
    <property type="entry name" value="CHROMO_2"/>
    <property type="match status" value="1"/>
</dbReference>
<evidence type="ECO:0000313" key="2">
    <source>
        <dbReference type="EMBL" id="KAK4015227.1"/>
    </source>
</evidence>
<sequence>MYEEFEVEDCLNRRVVQFENRRKVQYLLKYVGYDTPEWTDFSNCNNCRSLIREFLRNERAATVDQAGPADVNGEVELEGEALLYCEALLASEASPLGIGDSAGEPDQLSDGQDSNLEQPAILLPAILLPAVEPPAVETPAIMPPAVETPAIMPPMASKQAVRFCRHEKYINMRRCRIKNTPEYLLVWLFGSQQCESFFRGSRALCPVGLNKPNMTEGEFLDRAREVDASLLLQQKSSDFIYRRVEQKRNRCGGSLNALKEVEIPSDDDLTNELKKCMQTAKKKMNSLGIKLTGEDIENFTFSSQSHIAHFCRRMSESWPNIR</sequence>
<name>A0ABQ9ZQL8_9CRUS</name>
<evidence type="ECO:0000259" key="1">
    <source>
        <dbReference type="PROSITE" id="PS50013"/>
    </source>
</evidence>
<proteinExistence type="predicted"/>
<feature type="domain" description="Chromo" evidence="1">
    <location>
        <begin position="5"/>
        <end position="66"/>
    </location>
</feature>
<dbReference type="CDD" id="cd00024">
    <property type="entry name" value="CD_CSD"/>
    <property type="match status" value="1"/>
</dbReference>
<keyword evidence="3" id="KW-1185">Reference proteome</keyword>
<comment type="caution">
    <text evidence="2">The sequence shown here is derived from an EMBL/GenBank/DDBJ whole genome shotgun (WGS) entry which is preliminary data.</text>
</comment>
<organism evidence="2 3">
    <name type="scientific">Daphnia magna</name>
    <dbReference type="NCBI Taxonomy" id="35525"/>
    <lineage>
        <taxon>Eukaryota</taxon>
        <taxon>Metazoa</taxon>
        <taxon>Ecdysozoa</taxon>
        <taxon>Arthropoda</taxon>
        <taxon>Crustacea</taxon>
        <taxon>Branchiopoda</taxon>
        <taxon>Diplostraca</taxon>
        <taxon>Cladocera</taxon>
        <taxon>Anomopoda</taxon>
        <taxon>Daphniidae</taxon>
        <taxon>Daphnia</taxon>
    </lineage>
</organism>
<gene>
    <name evidence="2" type="ORF">OUZ56_030212</name>
</gene>
<protein>
    <recommendedName>
        <fullName evidence="1">Chromo domain-containing protein</fullName>
    </recommendedName>
</protein>
<dbReference type="EMBL" id="JAOYFB010000005">
    <property type="protein sequence ID" value="KAK4015227.1"/>
    <property type="molecule type" value="Genomic_DNA"/>
</dbReference>
<dbReference type="Gene3D" id="2.40.50.40">
    <property type="match status" value="1"/>
</dbReference>